<accession>A0ABQ9ZMA3</accession>
<evidence type="ECO:0000313" key="2">
    <source>
        <dbReference type="Proteomes" id="UP001234178"/>
    </source>
</evidence>
<name>A0ABQ9ZMA3_9CRUS</name>
<reference evidence="1 2" key="1">
    <citation type="journal article" date="2023" name="Nucleic Acids Res.">
        <title>The hologenome of Daphnia magna reveals possible DNA methylation and microbiome-mediated evolution of the host genome.</title>
        <authorList>
            <person name="Chaturvedi A."/>
            <person name="Li X."/>
            <person name="Dhandapani V."/>
            <person name="Marshall H."/>
            <person name="Kissane S."/>
            <person name="Cuenca-Cambronero M."/>
            <person name="Asole G."/>
            <person name="Calvet F."/>
            <person name="Ruiz-Romero M."/>
            <person name="Marangio P."/>
            <person name="Guigo R."/>
            <person name="Rago D."/>
            <person name="Mirbahai L."/>
            <person name="Eastwood N."/>
            <person name="Colbourne J.K."/>
            <person name="Zhou J."/>
            <person name="Mallon E."/>
            <person name="Orsini L."/>
        </authorList>
    </citation>
    <scope>NUCLEOTIDE SEQUENCE [LARGE SCALE GENOMIC DNA]</scope>
    <source>
        <strain evidence="1">LRV0_1</strain>
    </source>
</reference>
<sequence length="120" mass="13379">MTVLQPIAATFLHETVSMGEDHHHYSRDYPSLLMGILLLITIKPLHPFCLTCLDFFVGLPIVGLVPKLAPLVPRVFSVKKCFCSVDTYSDVVIVLDQSATSHFPIVMCLNYVGRSNQAQF</sequence>
<dbReference type="Proteomes" id="UP001234178">
    <property type="component" value="Unassembled WGS sequence"/>
</dbReference>
<evidence type="ECO:0000313" key="1">
    <source>
        <dbReference type="EMBL" id="KAK4013735.1"/>
    </source>
</evidence>
<proteinExistence type="predicted"/>
<protein>
    <submittedName>
        <fullName evidence="1">Uncharacterized protein</fullName>
    </submittedName>
</protein>
<organism evidence="1 2">
    <name type="scientific">Daphnia magna</name>
    <dbReference type="NCBI Taxonomy" id="35525"/>
    <lineage>
        <taxon>Eukaryota</taxon>
        <taxon>Metazoa</taxon>
        <taxon>Ecdysozoa</taxon>
        <taxon>Arthropoda</taxon>
        <taxon>Crustacea</taxon>
        <taxon>Branchiopoda</taxon>
        <taxon>Diplostraca</taxon>
        <taxon>Cladocera</taxon>
        <taxon>Anomopoda</taxon>
        <taxon>Daphniidae</taxon>
        <taxon>Daphnia</taxon>
    </lineage>
</organism>
<gene>
    <name evidence="1" type="ORF">OUZ56_026287</name>
</gene>
<dbReference type="EMBL" id="JAOYFB010000004">
    <property type="protein sequence ID" value="KAK4013735.1"/>
    <property type="molecule type" value="Genomic_DNA"/>
</dbReference>
<keyword evidence="2" id="KW-1185">Reference proteome</keyword>
<comment type="caution">
    <text evidence="1">The sequence shown here is derived from an EMBL/GenBank/DDBJ whole genome shotgun (WGS) entry which is preliminary data.</text>
</comment>